<dbReference type="InterPro" id="IPR001087">
    <property type="entry name" value="GDSL"/>
</dbReference>
<dbReference type="Proteomes" id="UP000694844">
    <property type="component" value="Chromosome 8"/>
</dbReference>
<evidence type="ECO:0000313" key="2">
    <source>
        <dbReference type="Proteomes" id="UP000694844"/>
    </source>
</evidence>
<evidence type="ECO:0000256" key="1">
    <source>
        <dbReference type="SAM" id="MobiDB-lite"/>
    </source>
</evidence>
<sequence length="259" mass="29072">MPKIKKSKRIAERRAGLQESHQEAHVNEQHPKEHPVSSNRDGVLDKSPGQAPEVAVLNSEAEFHVWVVGSSIVKRAFVAARNRPGGVCLGLQRLGINIWWQGKGGMVWLDMYKKIKTLLKVNDKPQYLILHCGANDVGSTPLKSLIPNIKTSLGKIQLLLPNTKIIWSQLLPRRQWRYSVDVKAMNKSLKRLNSSIAAEVVKNGGGYIKYQDINPIDELLFECDGVHLSQAGNEIFLNAICAAVEQFKTTRIFVYPKLY</sequence>
<dbReference type="KEGG" id="cvn:111106003"/>
<feature type="region of interest" description="Disordered" evidence="1">
    <location>
        <begin position="1"/>
        <end position="49"/>
    </location>
</feature>
<feature type="compositionally biased region" description="Basic and acidic residues" evidence="1">
    <location>
        <begin position="9"/>
        <end position="35"/>
    </location>
</feature>
<dbReference type="Gene3D" id="3.40.50.1110">
    <property type="entry name" value="SGNH hydrolase"/>
    <property type="match status" value="1"/>
</dbReference>
<dbReference type="Pfam" id="PF00657">
    <property type="entry name" value="Lipase_GDSL"/>
    <property type="match status" value="1"/>
</dbReference>
<keyword evidence="2" id="KW-1185">Reference proteome</keyword>
<dbReference type="GO" id="GO:0016788">
    <property type="term" value="F:hydrolase activity, acting on ester bonds"/>
    <property type="evidence" value="ECO:0007669"/>
    <property type="project" value="InterPro"/>
</dbReference>
<protein>
    <submittedName>
        <fullName evidence="3">Uncharacterized protein LOC111106003</fullName>
    </submittedName>
</protein>
<dbReference type="CDD" id="cd00229">
    <property type="entry name" value="SGNH_hydrolase"/>
    <property type="match status" value="1"/>
</dbReference>
<dbReference type="RefSeq" id="XP_022296219.1">
    <property type="nucleotide sequence ID" value="XM_022440511.1"/>
</dbReference>
<dbReference type="InterPro" id="IPR036514">
    <property type="entry name" value="SGNH_hydro_sf"/>
</dbReference>
<dbReference type="AlphaFoldDB" id="A0A8B8B0U0"/>
<accession>A0A8B8B0U0</accession>
<name>A0A8B8B0U0_CRAVI</name>
<evidence type="ECO:0000313" key="3">
    <source>
        <dbReference type="RefSeq" id="XP_022296219.1"/>
    </source>
</evidence>
<reference evidence="3" key="1">
    <citation type="submission" date="2025-08" db="UniProtKB">
        <authorList>
            <consortium name="RefSeq"/>
        </authorList>
    </citation>
    <scope>IDENTIFICATION</scope>
    <source>
        <tissue evidence="3">Whole sample</tissue>
    </source>
</reference>
<organism evidence="2 3">
    <name type="scientific">Crassostrea virginica</name>
    <name type="common">Eastern oyster</name>
    <dbReference type="NCBI Taxonomy" id="6565"/>
    <lineage>
        <taxon>Eukaryota</taxon>
        <taxon>Metazoa</taxon>
        <taxon>Spiralia</taxon>
        <taxon>Lophotrochozoa</taxon>
        <taxon>Mollusca</taxon>
        <taxon>Bivalvia</taxon>
        <taxon>Autobranchia</taxon>
        <taxon>Pteriomorphia</taxon>
        <taxon>Ostreida</taxon>
        <taxon>Ostreoidea</taxon>
        <taxon>Ostreidae</taxon>
        <taxon>Crassostrea</taxon>
    </lineage>
</organism>
<dbReference type="SUPFAM" id="SSF52266">
    <property type="entry name" value="SGNH hydrolase"/>
    <property type="match status" value="1"/>
</dbReference>
<gene>
    <name evidence="3" type="primary">LOC111106003</name>
</gene>
<dbReference type="OrthoDB" id="6069408at2759"/>
<dbReference type="GeneID" id="111106003"/>
<proteinExistence type="predicted"/>